<keyword evidence="2" id="KW-1185">Reference proteome</keyword>
<proteinExistence type="predicted"/>
<reference evidence="1 2" key="1">
    <citation type="submission" date="2018-08" db="EMBL/GenBank/DDBJ databases">
        <title>Mucilaginibacter sp. MYSH2.</title>
        <authorList>
            <person name="Seo T."/>
        </authorList>
    </citation>
    <scope>NUCLEOTIDE SEQUENCE [LARGE SCALE GENOMIC DNA]</scope>
    <source>
        <strain evidence="1 2">MYSH2</strain>
    </source>
</reference>
<comment type="caution">
    <text evidence="1">The sequence shown here is derived from an EMBL/GenBank/DDBJ whole genome shotgun (WGS) entry which is preliminary data.</text>
</comment>
<dbReference type="OrthoDB" id="678521at2"/>
<dbReference type="AlphaFoldDB" id="A0A372NRK9"/>
<evidence type="ECO:0000313" key="1">
    <source>
        <dbReference type="EMBL" id="RFZ91910.1"/>
    </source>
</evidence>
<gene>
    <name evidence="1" type="ORF">D0C36_10700</name>
</gene>
<evidence type="ECO:0000313" key="2">
    <source>
        <dbReference type="Proteomes" id="UP000264217"/>
    </source>
</evidence>
<dbReference type="Proteomes" id="UP000264217">
    <property type="component" value="Unassembled WGS sequence"/>
</dbReference>
<accession>A0A372NRK9</accession>
<name>A0A372NRK9_9SPHI</name>
<dbReference type="EMBL" id="QWDC01000002">
    <property type="protein sequence ID" value="RFZ91910.1"/>
    <property type="molecule type" value="Genomic_DNA"/>
</dbReference>
<dbReference type="RefSeq" id="WP_117391623.1">
    <property type="nucleotide sequence ID" value="NZ_QWDC01000002.1"/>
</dbReference>
<sequence length="79" mass="9264">MPDNKFKPIFERSLSEQLDLIKPQIKQVQSENISHGLYNIYRDGRYKHNGVLIRRYSDRRVVVRVDSVTGTTQTIKTSK</sequence>
<protein>
    <submittedName>
        <fullName evidence="1">Uncharacterized protein</fullName>
    </submittedName>
</protein>
<organism evidence="1 2">
    <name type="scientific">Mucilaginibacter conchicola</name>
    <dbReference type="NCBI Taxonomy" id="2303333"/>
    <lineage>
        <taxon>Bacteria</taxon>
        <taxon>Pseudomonadati</taxon>
        <taxon>Bacteroidota</taxon>
        <taxon>Sphingobacteriia</taxon>
        <taxon>Sphingobacteriales</taxon>
        <taxon>Sphingobacteriaceae</taxon>
        <taxon>Mucilaginibacter</taxon>
    </lineage>
</organism>